<keyword evidence="4" id="KW-1185">Reference proteome</keyword>
<accession>A0A8H5GZZ4</accession>
<evidence type="ECO:0000313" key="4">
    <source>
        <dbReference type="Proteomes" id="UP000559256"/>
    </source>
</evidence>
<dbReference type="EMBL" id="JAACJM010000002">
    <property type="protein sequence ID" value="KAF5374203.1"/>
    <property type="molecule type" value="Genomic_DNA"/>
</dbReference>
<evidence type="ECO:0000259" key="2">
    <source>
        <dbReference type="Pfam" id="PF20411"/>
    </source>
</evidence>
<proteinExistence type="predicted"/>
<evidence type="ECO:0000256" key="1">
    <source>
        <dbReference type="SAM" id="MobiDB-lite"/>
    </source>
</evidence>
<feature type="domain" description="DUF6697" evidence="2">
    <location>
        <begin position="91"/>
        <end position="151"/>
    </location>
</feature>
<dbReference type="AlphaFoldDB" id="A0A8H5GZZ4"/>
<dbReference type="InterPro" id="IPR046520">
    <property type="entry name" value="DUF6697"/>
</dbReference>
<reference evidence="3 4" key="1">
    <citation type="journal article" date="2020" name="ISME J.">
        <title>Uncovering the hidden diversity of litter-decomposition mechanisms in mushroom-forming fungi.</title>
        <authorList>
            <person name="Floudas D."/>
            <person name="Bentzer J."/>
            <person name="Ahren D."/>
            <person name="Johansson T."/>
            <person name="Persson P."/>
            <person name="Tunlid A."/>
        </authorList>
    </citation>
    <scope>NUCLEOTIDE SEQUENCE [LARGE SCALE GENOMIC DNA]</scope>
    <source>
        <strain evidence="3 4">CBS 291.85</strain>
    </source>
</reference>
<feature type="region of interest" description="Disordered" evidence="1">
    <location>
        <begin position="1"/>
        <end position="39"/>
    </location>
</feature>
<organism evidence="3 4">
    <name type="scientific">Tetrapyrgos nigripes</name>
    <dbReference type="NCBI Taxonomy" id="182062"/>
    <lineage>
        <taxon>Eukaryota</taxon>
        <taxon>Fungi</taxon>
        <taxon>Dikarya</taxon>
        <taxon>Basidiomycota</taxon>
        <taxon>Agaricomycotina</taxon>
        <taxon>Agaricomycetes</taxon>
        <taxon>Agaricomycetidae</taxon>
        <taxon>Agaricales</taxon>
        <taxon>Marasmiineae</taxon>
        <taxon>Marasmiaceae</taxon>
        <taxon>Tetrapyrgos</taxon>
    </lineage>
</organism>
<protein>
    <recommendedName>
        <fullName evidence="2">DUF6697 domain-containing protein</fullName>
    </recommendedName>
</protein>
<dbReference type="Pfam" id="PF20411">
    <property type="entry name" value="DUF6697"/>
    <property type="match status" value="1"/>
</dbReference>
<dbReference type="OrthoDB" id="3176940at2759"/>
<gene>
    <name evidence="3" type="ORF">D9758_004624</name>
</gene>
<feature type="compositionally biased region" description="Basic and acidic residues" evidence="1">
    <location>
        <begin position="1"/>
        <end position="18"/>
    </location>
</feature>
<sequence>MCRSLEESADEERFKCEAVRSPTSVKRHPPAFNQGENKQADIKRVPKSDIKIKKKTVKTVGLSDEVIHSRLQNVDLQPIPIALDKLTMDVTVSRAFMSATYGGNTRYTFPKISRKFFEKHGMADFIYINMDYNPHAPQVPGAPGLKFSRDGFQATGQT</sequence>
<dbReference type="Proteomes" id="UP000559256">
    <property type="component" value="Unassembled WGS sequence"/>
</dbReference>
<evidence type="ECO:0000313" key="3">
    <source>
        <dbReference type="EMBL" id="KAF5374203.1"/>
    </source>
</evidence>
<name>A0A8H5GZZ4_9AGAR</name>
<comment type="caution">
    <text evidence="3">The sequence shown here is derived from an EMBL/GenBank/DDBJ whole genome shotgun (WGS) entry which is preliminary data.</text>
</comment>